<feature type="compositionally biased region" description="Basic and acidic residues" evidence="1">
    <location>
        <begin position="48"/>
        <end position="66"/>
    </location>
</feature>
<sequence>MYPGANSAAVEQHPHHGLRSTLVRHAELYPTWCLFAREANGPYDGATEDQREREREREERLIPTKM</sequence>
<dbReference type="EMBL" id="LACB01000080">
    <property type="protein sequence ID" value="KAJ9489586.1"/>
    <property type="molecule type" value="Genomic_DNA"/>
</dbReference>
<evidence type="ECO:0000256" key="1">
    <source>
        <dbReference type="SAM" id="MobiDB-lite"/>
    </source>
</evidence>
<evidence type="ECO:0000313" key="3">
    <source>
        <dbReference type="Proteomes" id="UP001227192"/>
    </source>
</evidence>
<protein>
    <submittedName>
        <fullName evidence="2">Uncharacterized protein</fullName>
    </submittedName>
</protein>
<evidence type="ECO:0000313" key="2">
    <source>
        <dbReference type="EMBL" id="KAJ9489586.1"/>
    </source>
</evidence>
<name>A0AAI9TLV8_PENTH</name>
<feature type="region of interest" description="Disordered" evidence="1">
    <location>
        <begin position="40"/>
        <end position="66"/>
    </location>
</feature>
<dbReference type="Proteomes" id="UP001227192">
    <property type="component" value="Unassembled WGS sequence"/>
</dbReference>
<proteinExistence type="predicted"/>
<comment type="caution">
    <text evidence="2">The sequence shown here is derived from an EMBL/GenBank/DDBJ whole genome shotgun (WGS) entry which is preliminary data.</text>
</comment>
<dbReference type="AlphaFoldDB" id="A0AAI9TLV8"/>
<keyword evidence="3" id="KW-1185">Reference proteome</keyword>
<gene>
    <name evidence="2" type="ORF">VN97_g3676</name>
</gene>
<accession>A0AAI9TLV8</accession>
<reference evidence="2" key="1">
    <citation type="submission" date="2015-06" db="EMBL/GenBank/DDBJ databases">
        <authorList>
            <person name="Nguyen H."/>
        </authorList>
    </citation>
    <scope>NUCLEOTIDE SEQUENCE</scope>
    <source>
        <strain evidence="2">DAOM 180753</strain>
    </source>
</reference>
<organism evidence="2 3">
    <name type="scientific">Penicillium thymicola</name>
    <dbReference type="NCBI Taxonomy" id="293382"/>
    <lineage>
        <taxon>Eukaryota</taxon>
        <taxon>Fungi</taxon>
        <taxon>Dikarya</taxon>
        <taxon>Ascomycota</taxon>
        <taxon>Pezizomycotina</taxon>
        <taxon>Eurotiomycetes</taxon>
        <taxon>Eurotiomycetidae</taxon>
        <taxon>Eurotiales</taxon>
        <taxon>Aspergillaceae</taxon>
        <taxon>Penicillium</taxon>
    </lineage>
</organism>
<reference evidence="2" key="2">
    <citation type="journal article" date="2016" name="Fungal Biol.">
        <title>Ochratoxin A production by Penicillium thymicola.</title>
        <authorList>
            <person name="Nguyen H.D.T."/>
            <person name="McMullin D.R."/>
            <person name="Ponomareva E."/>
            <person name="Riley R."/>
            <person name="Pomraning K.R."/>
            <person name="Baker S.E."/>
            <person name="Seifert K.A."/>
        </authorList>
    </citation>
    <scope>NUCLEOTIDE SEQUENCE</scope>
    <source>
        <strain evidence="2">DAOM 180753</strain>
    </source>
</reference>